<name>A0A6I4HJC3_ACIBA</name>
<evidence type="ECO:0000313" key="3">
    <source>
        <dbReference type="Proteomes" id="UP000439424"/>
    </source>
</evidence>
<feature type="transmembrane region" description="Helical" evidence="1">
    <location>
        <begin position="39"/>
        <end position="62"/>
    </location>
</feature>
<keyword evidence="1" id="KW-0472">Membrane</keyword>
<evidence type="ECO:0000313" key="2">
    <source>
        <dbReference type="EMBL" id="MVM91152.1"/>
    </source>
</evidence>
<dbReference type="AlphaFoldDB" id="A0A6I4HJC3"/>
<dbReference type="EMBL" id="WPIP01000033">
    <property type="protein sequence ID" value="MVM91152.1"/>
    <property type="molecule type" value="Genomic_DNA"/>
</dbReference>
<accession>A0A6I4HJC3</accession>
<reference evidence="2 3" key="1">
    <citation type="submission" date="2019-11" db="EMBL/GenBank/DDBJ databases">
        <title>Multidrug-resistant Acinetobacter baumannii moving toward extensively drug-resistant over fifteen years in South of Brazil.</title>
        <authorList>
            <person name="Fedrigo N.H."/>
            <person name="Cerdeira L."/>
            <person name="Fuga B."/>
            <person name="Marini P.V.B."/>
            <person name="Shinohara D.R."/>
            <person name="Carrara-Marroni F.E."/>
            <person name="Lincopan N."/>
            <person name="Tognim M.C.B."/>
        </authorList>
    </citation>
    <scope>NUCLEOTIDE SEQUENCE [LARGE SCALE GENOMIC DNA]</scope>
    <source>
        <strain evidence="2 3">Ac576</strain>
    </source>
</reference>
<keyword evidence="1" id="KW-0812">Transmembrane</keyword>
<keyword evidence="1" id="KW-1133">Transmembrane helix</keyword>
<sequence>MKTFTATHSHTQNNVKEHSPIYDLAAYQQRQRQSKRQKLLKNLFDTAIFVSLAGFTFSMLFWGV</sequence>
<comment type="caution">
    <text evidence="2">The sequence shown here is derived from an EMBL/GenBank/DDBJ whole genome shotgun (WGS) entry which is preliminary data.</text>
</comment>
<dbReference type="Proteomes" id="UP000439424">
    <property type="component" value="Unassembled WGS sequence"/>
</dbReference>
<organism evidence="2 3">
    <name type="scientific">Acinetobacter baumannii</name>
    <dbReference type="NCBI Taxonomy" id="470"/>
    <lineage>
        <taxon>Bacteria</taxon>
        <taxon>Pseudomonadati</taxon>
        <taxon>Pseudomonadota</taxon>
        <taxon>Gammaproteobacteria</taxon>
        <taxon>Moraxellales</taxon>
        <taxon>Moraxellaceae</taxon>
        <taxon>Acinetobacter</taxon>
        <taxon>Acinetobacter calcoaceticus/baumannii complex</taxon>
    </lineage>
</organism>
<proteinExistence type="predicted"/>
<gene>
    <name evidence="2" type="ORF">GNY86_06425</name>
</gene>
<protein>
    <submittedName>
        <fullName evidence="2">Uncharacterized protein</fullName>
    </submittedName>
</protein>
<dbReference type="RefSeq" id="WP_005136260.1">
    <property type="nucleotide sequence ID" value="NZ_JABLVF010000007.1"/>
</dbReference>
<evidence type="ECO:0000256" key="1">
    <source>
        <dbReference type="SAM" id="Phobius"/>
    </source>
</evidence>